<feature type="compositionally biased region" description="Acidic residues" evidence="1">
    <location>
        <begin position="37"/>
        <end position="52"/>
    </location>
</feature>
<comment type="caution">
    <text evidence="2">The sequence shown here is derived from an EMBL/GenBank/DDBJ whole genome shotgun (WGS) entry which is preliminary data.</text>
</comment>
<evidence type="ECO:0000313" key="3">
    <source>
        <dbReference type="Proteomes" id="UP001476247"/>
    </source>
</evidence>
<dbReference type="EMBL" id="BAABUJ010000005">
    <property type="protein sequence ID" value="GAA5795726.1"/>
    <property type="molecule type" value="Genomic_DNA"/>
</dbReference>
<reference evidence="2 3" key="1">
    <citation type="submission" date="2024-04" db="EMBL/GenBank/DDBJ databases">
        <title>genome sequences of Mucor flavus KT1a and Helicostylum pulchrum KT1b strains isolation_sourced from the surface of a dry-aged beef.</title>
        <authorList>
            <person name="Toyotome T."/>
            <person name="Hosono M."/>
            <person name="Torimaru M."/>
            <person name="Fukuda K."/>
            <person name="Mikami N."/>
        </authorList>
    </citation>
    <scope>NUCLEOTIDE SEQUENCE [LARGE SCALE GENOMIC DNA]</scope>
    <source>
        <strain evidence="2 3">KT1b</strain>
    </source>
</reference>
<proteinExistence type="predicted"/>
<protein>
    <submittedName>
        <fullName evidence="2">Uncharacterized protein</fullName>
    </submittedName>
</protein>
<organism evidence="2 3">
    <name type="scientific">Helicostylum pulchrum</name>
    <dbReference type="NCBI Taxonomy" id="562976"/>
    <lineage>
        <taxon>Eukaryota</taxon>
        <taxon>Fungi</taxon>
        <taxon>Fungi incertae sedis</taxon>
        <taxon>Mucoromycota</taxon>
        <taxon>Mucoromycotina</taxon>
        <taxon>Mucoromycetes</taxon>
        <taxon>Mucorales</taxon>
        <taxon>Mucorineae</taxon>
        <taxon>Mucoraceae</taxon>
        <taxon>Helicostylum</taxon>
    </lineage>
</organism>
<name>A0ABP9XLR2_9FUNG</name>
<evidence type="ECO:0000313" key="2">
    <source>
        <dbReference type="EMBL" id="GAA5795726.1"/>
    </source>
</evidence>
<accession>A0ABP9XLR2</accession>
<evidence type="ECO:0000256" key="1">
    <source>
        <dbReference type="SAM" id="MobiDB-lite"/>
    </source>
</evidence>
<feature type="region of interest" description="Disordered" evidence="1">
    <location>
        <begin position="26"/>
        <end position="52"/>
    </location>
</feature>
<sequence length="103" mass="11903">MSSSLHLLKIIEEENEVVKIKDINPSSLNQPYKYYNEEEEDSNDEDIHSDEEEPVCGCGKTLTSGWNCIECRHNCTTCHRALTLEEICSRCHVERDTNFPVKK</sequence>
<keyword evidence="3" id="KW-1185">Reference proteome</keyword>
<dbReference type="Proteomes" id="UP001476247">
    <property type="component" value="Unassembled WGS sequence"/>
</dbReference>
<gene>
    <name evidence="2" type="ORF">HPULCUR_001088</name>
</gene>